<evidence type="ECO:0000256" key="3">
    <source>
        <dbReference type="ARBA" id="ARBA00022490"/>
    </source>
</evidence>
<dbReference type="Pfam" id="PF04377">
    <property type="entry name" value="ATE_C"/>
    <property type="match status" value="1"/>
</dbReference>
<dbReference type="GO" id="GO:0005737">
    <property type="term" value="C:cytoplasm"/>
    <property type="evidence" value="ECO:0007669"/>
    <property type="project" value="TreeGrafter"/>
</dbReference>
<evidence type="ECO:0000256" key="2">
    <source>
        <dbReference type="ARBA" id="ARBA00012025"/>
    </source>
</evidence>
<organism evidence="8">
    <name type="scientific">Oppiella nova</name>
    <dbReference type="NCBI Taxonomy" id="334625"/>
    <lineage>
        <taxon>Eukaryota</taxon>
        <taxon>Metazoa</taxon>
        <taxon>Ecdysozoa</taxon>
        <taxon>Arthropoda</taxon>
        <taxon>Chelicerata</taxon>
        <taxon>Arachnida</taxon>
        <taxon>Acari</taxon>
        <taxon>Acariformes</taxon>
        <taxon>Sarcoptiformes</taxon>
        <taxon>Oribatida</taxon>
        <taxon>Brachypylina</taxon>
        <taxon>Oppioidea</taxon>
        <taxon>Oppiidae</taxon>
        <taxon>Oppiella</taxon>
    </lineage>
</organism>
<feature type="domain" description="N-end rule aminoacyl transferase C-terminal" evidence="7">
    <location>
        <begin position="636"/>
        <end position="756"/>
    </location>
</feature>
<dbReference type="InterPro" id="IPR042203">
    <property type="entry name" value="Leu/Phe-tRNA_Trfase_C"/>
</dbReference>
<evidence type="ECO:0000259" key="6">
    <source>
        <dbReference type="Pfam" id="PF04376"/>
    </source>
</evidence>
<keyword evidence="3" id="KW-0963">Cytoplasm</keyword>
<dbReference type="GO" id="GO:0004057">
    <property type="term" value="F:arginyl-tRNA--protein transferase activity"/>
    <property type="evidence" value="ECO:0007669"/>
    <property type="project" value="UniProtKB-EC"/>
</dbReference>
<name>A0A7R9L7L6_9ACAR</name>
<dbReference type="InterPro" id="IPR007472">
    <property type="entry name" value="N-end_Aminoacyl_Trfase_C"/>
</dbReference>
<reference evidence="8" key="1">
    <citation type="submission" date="2020-11" db="EMBL/GenBank/DDBJ databases">
        <authorList>
            <person name="Tran Van P."/>
        </authorList>
    </citation>
    <scope>NUCLEOTIDE SEQUENCE</scope>
</reference>
<dbReference type="AlphaFoldDB" id="A0A7R9L7L6"/>
<dbReference type="Pfam" id="PF04376">
    <property type="entry name" value="ATE_N"/>
    <property type="match status" value="1"/>
</dbReference>
<dbReference type="SUPFAM" id="SSF55729">
    <property type="entry name" value="Acyl-CoA N-acyltransferases (Nat)"/>
    <property type="match status" value="2"/>
</dbReference>
<dbReference type="Proteomes" id="UP000728032">
    <property type="component" value="Unassembled WGS sequence"/>
</dbReference>
<dbReference type="HAMAP" id="MF_00689">
    <property type="entry name" value="Bpt"/>
    <property type="match status" value="1"/>
</dbReference>
<dbReference type="PANTHER" id="PTHR30098">
    <property type="entry name" value="LEUCYL/PHENYLALANYL-TRNA--PROTEIN TRANSFERASE"/>
    <property type="match status" value="1"/>
</dbReference>
<protein>
    <recommendedName>
        <fullName evidence="2">arginyltransferase</fullName>
        <ecNumber evidence="2">2.3.2.8</ecNumber>
    </recommendedName>
</protein>
<dbReference type="GO" id="GO:0071596">
    <property type="term" value="P:ubiquitin-dependent protein catabolic process via the N-end rule pathway"/>
    <property type="evidence" value="ECO:0007669"/>
    <property type="project" value="InterPro"/>
</dbReference>
<dbReference type="SUPFAM" id="SSF53335">
    <property type="entry name" value="S-adenosyl-L-methionine-dependent methyltransferases"/>
    <property type="match status" value="1"/>
</dbReference>
<dbReference type="Gene3D" id="3.30.70.3550">
    <property type="entry name" value="Leucyl/phenylalanyl-tRNA-protein transferase, N-terminal domain"/>
    <property type="match status" value="1"/>
</dbReference>
<dbReference type="Gene3D" id="3.40.630.70">
    <property type="entry name" value="Leucyl/phenylalanyl-tRNA-protein transferase, C-terminal domain"/>
    <property type="match status" value="1"/>
</dbReference>
<dbReference type="InterPro" id="IPR007471">
    <property type="entry name" value="N-end_Aminoacyl_Trfase_N"/>
</dbReference>
<dbReference type="InterPro" id="IPR016181">
    <property type="entry name" value="Acyl_CoA_acyltransferase"/>
</dbReference>
<dbReference type="InterPro" id="IPR042221">
    <property type="entry name" value="Leu/Phe-tRNA_Trfase_N"/>
</dbReference>
<keyword evidence="5" id="KW-0012">Acyltransferase</keyword>
<evidence type="ECO:0000259" key="7">
    <source>
        <dbReference type="Pfam" id="PF04377"/>
    </source>
</evidence>
<feature type="domain" description="N-end aminoacyl transferase N-terminal" evidence="6">
    <location>
        <begin position="544"/>
        <end position="614"/>
    </location>
</feature>
<evidence type="ECO:0000313" key="9">
    <source>
        <dbReference type="Proteomes" id="UP000728032"/>
    </source>
</evidence>
<dbReference type="GO" id="GO:0008914">
    <property type="term" value="F:leucyl-tRNA--protein transferase activity"/>
    <property type="evidence" value="ECO:0007669"/>
    <property type="project" value="InterPro"/>
</dbReference>
<dbReference type="EMBL" id="OC914832">
    <property type="protein sequence ID" value="CAD7636463.1"/>
    <property type="molecule type" value="Genomic_DNA"/>
</dbReference>
<dbReference type="NCBIfam" id="TIGR00667">
    <property type="entry name" value="aat"/>
    <property type="match status" value="1"/>
</dbReference>
<proteinExistence type="inferred from homology"/>
<dbReference type="NCBIfam" id="NF002342">
    <property type="entry name" value="PRK01305.1-3"/>
    <property type="match status" value="1"/>
</dbReference>
<evidence type="ECO:0000256" key="5">
    <source>
        <dbReference type="ARBA" id="ARBA00023315"/>
    </source>
</evidence>
<dbReference type="EMBL" id="CAJPVJ010000007">
    <property type="protein sequence ID" value="CAG2157272.1"/>
    <property type="molecule type" value="Genomic_DNA"/>
</dbReference>
<evidence type="ECO:0000256" key="1">
    <source>
        <dbReference type="ARBA" id="ARBA00009991"/>
    </source>
</evidence>
<dbReference type="OrthoDB" id="8300226at2759"/>
<dbReference type="InterPro" id="IPR029063">
    <property type="entry name" value="SAM-dependent_MTases_sf"/>
</dbReference>
<keyword evidence="9" id="KW-1185">Reference proteome</keyword>
<dbReference type="NCBIfam" id="NF002346">
    <property type="entry name" value="PRK01305.2-3"/>
    <property type="match status" value="1"/>
</dbReference>
<evidence type="ECO:0000256" key="4">
    <source>
        <dbReference type="ARBA" id="ARBA00022679"/>
    </source>
</evidence>
<dbReference type="Pfam" id="PF03588">
    <property type="entry name" value="Leu_Phe_trans"/>
    <property type="match status" value="1"/>
</dbReference>
<dbReference type="InterPro" id="IPR017138">
    <property type="entry name" value="Asp_Glu_LeuTrfase"/>
</dbReference>
<dbReference type="HAMAP" id="MF_00688">
    <property type="entry name" value="Leu_Phe_trans"/>
    <property type="match status" value="1"/>
</dbReference>
<accession>A0A7R9L7L6</accession>
<comment type="similarity">
    <text evidence="1">Belongs to the R-transferase family.</text>
</comment>
<dbReference type="EC" id="2.3.2.8" evidence="2"/>
<dbReference type="PANTHER" id="PTHR30098:SF2">
    <property type="entry name" value="LEUCYL_PHENYLALANYL-TRNA--PROTEIN TRANSFERASE"/>
    <property type="match status" value="1"/>
</dbReference>
<dbReference type="Gene3D" id="3.40.50.150">
    <property type="entry name" value="Vaccinia Virus protein VP39"/>
    <property type="match status" value="1"/>
</dbReference>
<keyword evidence="4" id="KW-0808">Transferase</keyword>
<sequence length="794" mass="92065">MTTAWTDGYQTEVNYTYGYYRDLSPNYQKFCLLLNGVDCPPTNERHKHCELGFGQDFNPAHAAHANVLAEQNQVPHHFYDASFEELLNKDLPMFDSISLHGIWSWISHENQHIILQFIRKFLSPNGIVYISYNCLTGWAANMPVRELFHRYLGEFDLIQEIYQPLGAYFKQCDYKPQTIAELEQAIPDITYSKLLNALVILCHLGLAQPCQAASNQDMVEHAQKLNRYFLEQASYHTNYQVLACPLTGIGIPADQFTQLFYRAHFIDGLDSAAEFAQYVWDVLTQLGWLVLDQQGNTVSDPKTSLEVIQEKAQFFIDKADPDEQGLICIGADLAPSTLYEAYTHGLFPWFSEGEPICWWCPEPRCIIRPQDYHPSKSLLRNMKKFDYKITINHAFEQVIRSCSLPRSYADETWISEEIIHGYCQLFEAGYAYSVEVWDQDKIVGGLYGVTIGHGCFGESMFSTQTDVSKMAFYTLMLLGRENNLPWIDCQLVNDHLLSLGACTLSRHEYLKSLQDVIKQPSIDWKSYQERSLLNDLQYYITPPHDCSYLENKSARMVFLDPVHRIDVVTLSELSRVGFRRSGDFVYRPECHLCRQCLSCRVPVTEFKMSSAQKKAWKRNQDLTVKIISTQEATQTHYHLYERYIIERHADGDMFPPSYDQFEKFLIHSCTNSFFLELWKDDRLISVSTCDQLDDGVSAVYTFFDPNESKRSLGVFAILKQIEYVKSLNLDFVYLGYWVPHAEKMNYKSQYAPFELLLDGQWRRINRHLEAKEIQELGDMLMTTLPSEWNEPIIK</sequence>
<dbReference type="InterPro" id="IPR004616">
    <property type="entry name" value="Leu/Phe-tRNA_Trfase"/>
</dbReference>
<dbReference type="NCBIfam" id="NF002341">
    <property type="entry name" value="PRK01305.1-1"/>
    <property type="match status" value="1"/>
</dbReference>
<gene>
    <name evidence="8" type="ORF">ONB1V03_LOCUS196</name>
</gene>
<evidence type="ECO:0000313" key="8">
    <source>
        <dbReference type="EMBL" id="CAD7636463.1"/>
    </source>
</evidence>